<protein>
    <recommendedName>
        <fullName evidence="1">Heme haloperoxidase family profile domain-containing protein</fullName>
    </recommendedName>
</protein>
<keyword evidence="3" id="KW-1185">Reference proteome</keyword>
<dbReference type="AlphaFoldDB" id="A0A9W9C0A0"/>
<evidence type="ECO:0000313" key="2">
    <source>
        <dbReference type="EMBL" id="KAJ4337275.1"/>
    </source>
</evidence>
<dbReference type="OrthoDB" id="407298at2759"/>
<proteinExistence type="predicted"/>
<sequence length="118" mass="12910">MSYFGDSDKIDVSSLANARARHANDMSLINPQFEILQESIPVIVGENAMMLSIFGNPPDNPVVTRDWFEFFFRREQFPVSLGWTPPSAAIGPSVGTVVEAIIAQSPPDVPLTFTPKSA</sequence>
<feature type="domain" description="Heme haloperoxidase family profile" evidence="1">
    <location>
        <begin position="7"/>
        <end position="86"/>
    </location>
</feature>
<name>A0A9W9C0A0_9PLEO</name>
<dbReference type="InterPro" id="IPR036851">
    <property type="entry name" value="Chloroperoxidase-like_sf"/>
</dbReference>
<evidence type="ECO:0000313" key="3">
    <source>
        <dbReference type="Proteomes" id="UP001140562"/>
    </source>
</evidence>
<dbReference type="GO" id="GO:0004601">
    <property type="term" value="F:peroxidase activity"/>
    <property type="evidence" value="ECO:0007669"/>
    <property type="project" value="InterPro"/>
</dbReference>
<dbReference type="SUPFAM" id="SSF47571">
    <property type="entry name" value="Cloroperoxidase"/>
    <property type="match status" value="1"/>
</dbReference>
<dbReference type="Pfam" id="PF01328">
    <property type="entry name" value="Peroxidase_2"/>
    <property type="match status" value="1"/>
</dbReference>
<dbReference type="Gene3D" id="1.10.489.10">
    <property type="entry name" value="Chloroperoxidase-like"/>
    <property type="match status" value="1"/>
</dbReference>
<comment type="caution">
    <text evidence="2">The sequence shown here is derived from an EMBL/GenBank/DDBJ whole genome shotgun (WGS) entry which is preliminary data.</text>
</comment>
<dbReference type="EMBL" id="JAPEUV010000040">
    <property type="protein sequence ID" value="KAJ4337275.1"/>
    <property type="molecule type" value="Genomic_DNA"/>
</dbReference>
<evidence type="ECO:0000259" key="1">
    <source>
        <dbReference type="Pfam" id="PF01328"/>
    </source>
</evidence>
<dbReference type="Proteomes" id="UP001140562">
    <property type="component" value="Unassembled WGS sequence"/>
</dbReference>
<dbReference type="InterPro" id="IPR000028">
    <property type="entry name" value="Chloroperoxidase"/>
</dbReference>
<accession>A0A9W9C0A0</accession>
<gene>
    <name evidence="2" type="ORF">N0V87_004775</name>
</gene>
<organism evidence="2 3">
    <name type="scientific">Didymella glomerata</name>
    <dbReference type="NCBI Taxonomy" id="749621"/>
    <lineage>
        <taxon>Eukaryota</taxon>
        <taxon>Fungi</taxon>
        <taxon>Dikarya</taxon>
        <taxon>Ascomycota</taxon>
        <taxon>Pezizomycotina</taxon>
        <taxon>Dothideomycetes</taxon>
        <taxon>Pleosporomycetidae</taxon>
        <taxon>Pleosporales</taxon>
        <taxon>Pleosporineae</taxon>
        <taxon>Didymellaceae</taxon>
        <taxon>Didymella</taxon>
    </lineage>
</organism>
<reference evidence="2" key="1">
    <citation type="submission" date="2022-10" db="EMBL/GenBank/DDBJ databases">
        <title>Tapping the CABI collections for fungal endophytes: first genome assemblies for Collariella, Neodidymelliopsis, Ascochyta clinopodiicola, Didymella pomorum, Didymosphaeria variabile, Neocosmospora piperis and Neocucurbitaria cava.</title>
        <authorList>
            <person name="Hill R."/>
        </authorList>
    </citation>
    <scope>NUCLEOTIDE SEQUENCE</scope>
    <source>
        <strain evidence="2">IMI 360193</strain>
    </source>
</reference>